<accession>A0A0A9B4F8</accession>
<organism evidence="2">
    <name type="scientific">Arundo donax</name>
    <name type="common">Giant reed</name>
    <name type="synonym">Donax arundinaceus</name>
    <dbReference type="NCBI Taxonomy" id="35708"/>
    <lineage>
        <taxon>Eukaryota</taxon>
        <taxon>Viridiplantae</taxon>
        <taxon>Streptophyta</taxon>
        <taxon>Embryophyta</taxon>
        <taxon>Tracheophyta</taxon>
        <taxon>Spermatophyta</taxon>
        <taxon>Magnoliopsida</taxon>
        <taxon>Liliopsida</taxon>
        <taxon>Poales</taxon>
        <taxon>Poaceae</taxon>
        <taxon>PACMAD clade</taxon>
        <taxon>Arundinoideae</taxon>
        <taxon>Arundineae</taxon>
        <taxon>Arundo</taxon>
    </lineage>
</organism>
<dbReference type="EMBL" id="GBRH01240872">
    <property type="protein sequence ID" value="JAD57023.1"/>
    <property type="molecule type" value="Transcribed_RNA"/>
</dbReference>
<keyword evidence="1" id="KW-0472">Membrane</keyword>
<dbReference type="AlphaFoldDB" id="A0A0A9B4F8"/>
<name>A0A0A9B4F8_ARUDO</name>
<proteinExistence type="predicted"/>
<feature type="transmembrane region" description="Helical" evidence="1">
    <location>
        <begin position="12"/>
        <end position="38"/>
    </location>
</feature>
<keyword evidence="1" id="KW-1133">Transmembrane helix</keyword>
<evidence type="ECO:0000256" key="1">
    <source>
        <dbReference type="SAM" id="Phobius"/>
    </source>
</evidence>
<evidence type="ECO:0000313" key="2">
    <source>
        <dbReference type="EMBL" id="JAD57023.1"/>
    </source>
</evidence>
<reference evidence="2" key="1">
    <citation type="submission" date="2014-09" db="EMBL/GenBank/DDBJ databases">
        <authorList>
            <person name="Magalhaes I.L.F."/>
            <person name="Oliveira U."/>
            <person name="Santos F.R."/>
            <person name="Vidigal T.H.D.A."/>
            <person name="Brescovit A.D."/>
            <person name="Santos A.J."/>
        </authorList>
    </citation>
    <scope>NUCLEOTIDE SEQUENCE</scope>
    <source>
        <tissue evidence="2">Shoot tissue taken approximately 20 cm above the soil surface</tissue>
    </source>
</reference>
<sequence length="41" mass="4528">MATLIFETVSYALIISPGLASAILSTLLTEYLDAILLYEYM</sequence>
<keyword evidence="1" id="KW-0812">Transmembrane</keyword>
<reference evidence="2" key="2">
    <citation type="journal article" date="2015" name="Data Brief">
        <title>Shoot transcriptome of the giant reed, Arundo donax.</title>
        <authorList>
            <person name="Barrero R.A."/>
            <person name="Guerrero F.D."/>
            <person name="Moolhuijzen P."/>
            <person name="Goolsby J.A."/>
            <person name="Tidwell J."/>
            <person name="Bellgard S.E."/>
            <person name="Bellgard M.I."/>
        </authorList>
    </citation>
    <scope>NUCLEOTIDE SEQUENCE</scope>
    <source>
        <tissue evidence="2">Shoot tissue taken approximately 20 cm above the soil surface</tissue>
    </source>
</reference>
<protein>
    <submittedName>
        <fullName evidence="2">Uncharacterized protein</fullName>
    </submittedName>
</protein>